<evidence type="ECO:0000313" key="2">
    <source>
        <dbReference type="Proteomes" id="UP000182241"/>
    </source>
</evidence>
<keyword evidence="2" id="KW-1185">Reference proteome</keyword>
<dbReference type="RefSeq" id="WP_068742493.1">
    <property type="nucleotide sequence ID" value="NZ_CBDRGN010000002.1"/>
</dbReference>
<dbReference type="EMBL" id="FNSA01000001">
    <property type="protein sequence ID" value="SEB29643.1"/>
    <property type="molecule type" value="Genomic_DNA"/>
</dbReference>
<evidence type="ECO:0000313" key="1">
    <source>
        <dbReference type="EMBL" id="SEB29643.1"/>
    </source>
</evidence>
<proteinExistence type="predicted"/>
<name>A0A1H4I6Q1_TSUTY</name>
<dbReference type="AlphaFoldDB" id="A0A1H4I6Q1"/>
<protein>
    <submittedName>
        <fullName evidence="1">Uncharacterized protein</fullName>
    </submittedName>
</protein>
<accession>A0A1H4I6Q1</accession>
<dbReference type="OrthoDB" id="9980457at2"/>
<dbReference type="Proteomes" id="UP000182241">
    <property type="component" value="Unassembled WGS sequence"/>
</dbReference>
<sequence>MPGDLTDELQAAAERMGLPPLKFHTPLAQRIQRGDVEEVISGYMAVFTDYQSGDRRCTVGRLLQLSYLSSPFAWTCEQEFGPQVGSTFANNEDAFLGLRVAGEVLLPQEIVDVICEFLACSVYVADLASQPSADEPDPWEWAWSGWPPIHSLRLETMRAIGVSGAPATRIWFLDMLDEAFAAGWTIRRRGGLLFDPPEGTDSPWIKLAAIDPGNLASVKRFASKLRRAGVTVPERPTVRGAA</sequence>
<organism evidence="1 2">
    <name type="scientific">Tsukamurella tyrosinosolvens</name>
    <dbReference type="NCBI Taxonomy" id="57704"/>
    <lineage>
        <taxon>Bacteria</taxon>
        <taxon>Bacillati</taxon>
        <taxon>Actinomycetota</taxon>
        <taxon>Actinomycetes</taxon>
        <taxon>Mycobacteriales</taxon>
        <taxon>Tsukamurellaceae</taxon>
        <taxon>Tsukamurella</taxon>
    </lineage>
</organism>
<dbReference type="STRING" id="57704.SAMN04489793_0039"/>
<gene>
    <name evidence="1" type="ORF">SAMN04489793_0039</name>
</gene>
<reference evidence="2" key="1">
    <citation type="submission" date="2016-10" db="EMBL/GenBank/DDBJ databases">
        <authorList>
            <person name="Varghese N."/>
            <person name="Submissions S."/>
        </authorList>
    </citation>
    <scope>NUCLEOTIDE SEQUENCE [LARGE SCALE GENOMIC DNA]</scope>
    <source>
        <strain evidence="2">DSM 44234</strain>
    </source>
</reference>